<dbReference type="Pfam" id="PF23572">
    <property type="entry name" value="GH3_C"/>
    <property type="match status" value="1"/>
</dbReference>
<dbReference type="GO" id="GO:0005737">
    <property type="term" value="C:cytoplasm"/>
    <property type="evidence" value="ECO:0007669"/>
    <property type="project" value="TreeGrafter"/>
</dbReference>
<gene>
    <name evidence="3" type="ORF">ENS64_08965</name>
</gene>
<dbReference type="GO" id="GO:0016881">
    <property type="term" value="F:acid-amino acid ligase activity"/>
    <property type="evidence" value="ECO:0007669"/>
    <property type="project" value="TreeGrafter"/>
</dbReference>
<dbReference type="EMBL" id="DSVQ01000012">
    <property type="protein sequence ID" value="HGT39374.1"/>
    <property type="molecule type" value="Genomic_DNA"/>
</dbReference>
<dbReference type="PANTHER" id="PTHR31901">
    <property type="entry name" value="GH3 DOMAIN-CONTAINING PROTEIN"/>
    <property type="match status" value="1"/>
</dbReference>
<dbReference type="InterPro" id="IPR004993">
    <property type="entry name" value="GH3"/>
</dbReference>
<dbReference type="InterPro" id="IPR055378">
    <property type="entry name" value="GH3_C"/>
</dbReference>
<dbReference type="Pfam" id="PF03321">
    <property type="entry name" value="GH3"/>
    <property type="match status" value="1"/>
</dbReference>
<feature type="domain" description="GH3 C-terminal" evidence="2">
    <location>
        <begin position="434"/>
        <end position="546"/>
    </location>
</feature>
<dbReference type="PANTHER" id="PTHR31901:SF9">
    <property type="entry name" value="GH3 DOMAIN-CONTAINING PROTEIN"/>
    <property type="match status" value="1"/>
</dbReference>
<evidence type="ECO:0000313" key="3">
    <source>
        <dbReference type="EMBL" id="HGT39374.1"/>
    </source>
</evidence>
<proteinExistence type="predicted"/>
<protein>
    <submittedName>
        <fullName evidence="3">GH3 auxin-responsive promoter family protein</fullName>
    </submittedName>
</protein>
<comment type="caution">
    <text evidence="3">The sequence shown here is derived from an EMBL/GenBank/DDBJ whole genome shotgun (WGS) entry which is preliminary data.</text>
</comment>
<sequence length="571" mass="64750">MLRHIRPWVGFPLANRTRRMVAQYLHQARDARRMQRETLDRLLALNAESDFARERRLRPGMSLSEFRRSVPVADFEAFRPYVERMKHGDPSALLGPNNRLLMFTLSSGTTADSKFIPITNRFVDDYRRGWSMWGIRAMDDHPALHRLDIVQLSSDFDQFRTAGGIPCGNISGLVSAMQSKIVRSMYTVPVEVAKIADPDAKYYTALRLSIANPYVGLVMTANPSTLVHLGKMADRERERLIRDIADGTLAVQEALPPGVRAAVLRRCRRDPARARELERLVLRHGRLAPQDFWPRLALVAVWTGGSAGAYLQGMRRYFGNVPVRDHGLSASEGRMTIPFADERSEGVLDVGTHFFEFIPEEEYGSAQPSVLAAHELQVDRNYYILLTTSSGLYRYDIRDVVRCCDYHGTSPVLEFLHKGAHISNLTGEKVSESQVVSAVRAAVSRLRLELSCFTVSPIWGEPPRYRLHFEAADVPHPGLVRQLVSTVETELQRLNCEYLEKRHTGRLGELQPQPLPDGTWRRFARHRQSRLGGSVEQYKHPCLSPDLKFSEMLLQHFSREVSRNDADIAAA</sequence>
<dbReference type="Pfam" id="PF23571">
    <property type="entry name" value="GH3_M"/>
    <property type="match status" value="1"/>
</dbReference>
<evidence type="ECO:0000259" key="2">
    <source>
        <dbReference type="Pfam" id="PF23572"/>
    </source>
</evidence>
<dbReference type="InterPro" id="IPR055377">
    <property type="entry name" value="GH3_M"/>
</dbReference>
<accession>A0A7C4LL57</accession>
<organism evidence="3">
    <name type="scientific">Schlesneria paludicola</name>
    <dbReference type="NCBI Taxonomy" id="360056"/>
    <lineage>
        <taxon>Bacteria</taxon>
        <taxon>Pseudomonadati</taxon>
        <taxon>Planctomycetota</taxon>
        <taxon>Planctomycetia</taxon>
        <taxon>Planctomycetales</taxon>
        <taxon>Planctomycetaceae</taxon>
        <taxon>Schlesneria</taxon>
    </lineage>
</organism>
<reference evidence="3" key="1">
    <citation type="journal article" date="2020" name="mSystems">
        <title>Genome- and Community-Level Interaction Insights into Carbon Utilization and Element Cycling Functions of Hydrothermarchaeota in Hydrothermal Sediment.</title>
        <authorList>
            <person name="Zhou Z."/>
            <person name="Liu Y."/>
            <person name="Xu W."/>
            <person name="Pan J."/>
            <person name="Luo Z.H."/>
            <person name="Li M."/>
        </authorList>
    </citation>
    <scope>NUCLEOTIDE SEQUENCE [LARGE SCALE GENOMIC DNA]</scope>
    <source>
        <strain evidence="3">SpSt-508</strain>
    </source>
</reference>
<evidence type="ECO:0000259" key="1">
    <source>
        <dbReference type="Pfam" id="PF23571"/>
    </source>
</evidence>
<feature type="domain" description="GH3 middle" evidence="1">
    <location>
        <begin position="349"/>
        <end position="418"/>
    </location>
</feature>
<name>A0A7C4LL57_9PLAN</name>
<dbReference type="AlphaFoldDB" id="A0A7C4LL57"/>